<protein>
    <submittedName>
        <fullName evidence="1">Uncharacterized protein</fullName>
    </submittedName>
</protein>
<dbReference type="Gene3D" id="2.60.40.550">
    <property type="entry name" value="Ecotin"/>
    <property type="match status" value="1"/>
</dbReference>
<dbReference type="EMBL" id="CP014546">
    <property type="protein sequence ID" value="AMN77610.1"/>
    <property type="molecule type" value="Genomic_DNA"/>
</dbReference>
<organism evidence="1 2">
    <name type="scientific">Pseudomonas azotoformans</name>
    <dbReference type="NCBI Taxonomy" id="47878"/>
    <lineage>
        <taxon>Bacteria</taxon>
        <taxon>Pseudomonadati</taxon>
        <taxon>Pseudomonadota</taxon>
        <taxon>Gammaproteobacteria</taxon>
        <taxon>Pseudomonadales</taxon>
        <taxon>Pseudomonadaceae</taxon>
        <taxon>Pseudomonas</taxon>
    </lineage>
</organism>
<gene>
    <name evidence="1" type="ORF">AYR47_04390</name>
</gene>
<dbReference type="KEGG" id="pazo:AYR47_04390"/>
<accession>A0A127HSY7</accession>
<dbReference type="Proteomes" id="UP000070516">
    <property type="component" value="Chromosome"/>
</dbReference>
<reference evidence="1 2" key="1">
    <citation type="submission" date="2016-02" db="EMBL/GenBank/DDBJ databases">
        <title>Complete genome sequence of Pseudomonas azotoformans S4.</title>
        <authorList>
            <person name="Fang Y."/>
            <person name="Wu L."/>
            <person name="Feng G."/>
        </authorList>
    </citation>
    <scope>NUCLEOTIDE SEQUENCE [LARGE SCALE GENOMIC DNA]</scope>
    <source>
        <strain evidence="1 2">S4</strain>
    </source>
</reference>
<name>A0A127HSY7_PSEAZ</name>
<dbReference type="SUPFAM" id="SSF49772">
    <property type="entry name" value="Ecotin, trypsin inhibitor"/>
    <property type="match status" value="1"/>
</dbReference>
<sequence>MELFSTLFIETFAATLHALSNGRTLVAPQDFPVERAYTKFIFNLESRENEDEFEVVIKAKLIDFRDECNRYTPPSSSLIKAPAGYYFIDRPVSGQTAMACATRTLRAEVFDIALRDNRFPYNSHAPIVIHAFHGIHVEYEVIAKTASGATDNSDS</sequence>
<proteinExistence type="predicted"/>
<dbReference type="RefSeq" id="WP_061434416.1">
    <property type="nucleotide sequence ID" value="NZ_CP014546.1"/>
</dbReference>
<dbReference type="AlphaFoldDB" id="A0A127HSY7"/>
<evidence type="ECO:0000313" key="1">
    <source>
        <dbReference type="EMBL" id="AMN77610.1"/>
    </source>
</evidence>
<dbReference type="InterPro" id="IPR036198">
    <property type="entry name" value="Ecotin_sf"/>
</dbReference>
<evidence type="ECO:0000313" key="2">
    <source>
        <dbReference type="Proteomes" id="UP000070516"/>
    </source>
</evidence>